<dbReference type="HOGENOM" id="CLU_003093_5_1_1"/>
<proteinExistence type="predicted"/>
<gene>
    <name evidence="2" type="ORF">S7711_09826</name>
</gene>
<reference evidence="2 3" key="1">
    <citation type="journal article" date="2014" name="BMC Genomics">
        <title>Comparative genome sequencing reveals chemotype-specific gene clusters in the toxigenic black mold Stachybotrys.</title>
        <authorList>
            <person name="Semeiks J."/>
            <person name="Borek D."/>
            <person name="Otwinowski Z."/>
            <person name="Grishin N.V."/>
        </authorList>
    </citation>
    <scope>NUCLEOTIDE SEQUENCE [LARGE SCALE GENOMIC DNA]</scope>
    <source>
        <strain evidence="3">CBS 109288 / IBT 7711</strain>
    </source>
</reference>
<protein>
    <submittedName>
        <fullName evidence="2">Uncharacterized protein</fullName>
    </submittedName>
</protein>
<evidence type="ECO:0000313" key="2">
    <source>
        <dbReference type="EMBL" id="KEY68830.1"/>
    </source>
</evidence>
<feature type="region of interest" description="Disordered" evidence="1">
    <location>
        <begin position="394"/>
        <end position="460"/>
    </location>
</feature>
<feature type="compositionally biased region" description="Acidic residues" evidence="1">
    <location>
        <begin position="397"/>
        <end position="416"/>
    </location>
</feature>
<dbReference type="OrthoDB" id="4982631at2759"/>
<dbReference type="Proteomes" id="UP000028045">
    <property type="component" value="Unassembled WGS sequence"/>
</dbReference>
<dbReference type="EMBL" id="KL648561">
    <property type="protein sequence ID" value="KEY68830.1"/>
    <property type="molecule type" value="Genomic_DNA"/>
</dbReference>
<feature type="compositionally biased region" description="Polar residues" evidence="1">
    <location>
        <begin position="426"/>
        <end position="440"/>
    </location>
</feature>
<sequence length="460" mass="53031">MRTAYSPYLRRWHRSQTTSAPTTIPPDKRRKITSLIRRLNPALRDPKTASPRPDGSLRDNKLRQAQGFACKFCNVPTTSKQIISRHVGDQHLADKARIGVKSPAMYQTVNFQSWIRNPTNGCYWIAKDDACLDDGTRPVGDQYVFEHLRPVVDRERQRQWLHQQRRQGILVKDRVYSEIRQWLERTGWERTYSSVDRRLLRSLITMPRRALDRLCRRRPLHITTANRAEGYAPGKDALASSVDDEEKLTALSLATERIMVRRERSAKTSGRNTLCWLRSVQPLTPFPKPFALVGKEKGRKRYIKVLQRFVALAFRACRLPPQHRQSVTGLSFSLEQVHTMGKIWNHRVWEQDGPLGPRFWKRVENDQERGVSRPPEGSPYRSQAWSDLSEAYHLDEHEDEDEGESEDGDTDGSDYDTNDKEYINGPASNETSAISSNTNREAYEDDGDHAVSIQAGRELL</sequence>
<evidence type="ECO:0000313" key="3">
    <source>
        <dbReference type="Proteomes" id="UP000028045"/>
    </source>
</evidence>
<accession>A0A084AU51</accession>
<feature type="region of interest" description="Disordered" evidence="1">
    <location>
        <begin position="40"/>
        <end position="59"/>
    </location>
</feature>
<organism evidence="2 3">
    <name type="scientific">Stachybotrys chartarum (strain CBS 109288 / IBT 7711)</name>
    <name type="common">Toxic black mold</name>
    <name type="synonym">Stilbospora chartarum</name>
    <dbReference type="NCBI Taxonomy" id="1280523"/>
    <lineage>
        <taxon>Eukaryota</taxon>
        <taxon>Fungi</taxon>
        <taxon>Dikarya</taxon>
        <taxon>Ascomycota</taxon>
        <taxon>Pezizomycotina</taxon>
        <taxon>Sordariomycetes</taxon>
        <taxon>Hypocreomycetidae</taxon>
        <taxon>Hypocreales</taxon>
        <taxon>Stachybotryaceae</taxon>
        <taxon>Stachybotrys</taxon>
    </lineage>
</organism>
<keyword evidence="3" id="KW-1185">Reference proteome</keyword>
<evidence type="ECO:0000256" key="1">
    <source>
        <dbReference type="SAM" id="MobiDB-lite"/>
    </source>
</evidence>
<dbReference type="AlphaFoldDB" id="A0A084AU51"/>
<name>A0A084AU51_STACB</name>